<dbReference type="InterPro" id="IPR003953">
    <property type="entry name" value="FAD-dep_OxRdtase_2_FAD-bd"/>
</dbReference>
<evidence type="ECO:0000259" key="3">
    <source>
        <dbReference type="Pfam" id="PF00890"/>
    </source>
</evidence>
<dbReference type="Proteomes" id="UP000392867">
    <property type="component" value="Unassembled WGS sequence"/>
</dbReference>
<accession>A0A5N8HNY5</accession>
<keyword evidence="1" id="KW-0285">Flavoprotein</keyword>
<dbReference type="SUPFAM" id="SSF51905">
    <property type="entry name" value="FAD/NAD(P)-binding domain"/>
    <property type="match status" value="1"/>
</dbReference>
<evidence type="ECO:0000256" key="2">
    <source>
        <dbReference type="ARBA" id="ARBA00023002"/>
    </source>
</evidence>
<keyword evidence="2" id="KW-0560">Oxidoreductase</keyword>
<dbReference type="Pfam" id="PF00890">
    <property type="entry name" value="FAD_binding_2"/>
    <property type="match status" value="1"/>
</dbReference>
<sequence length="52" mass="5477">MRFDTVIMGGGLAGLLCGLQLQKHGLRCAIVTRGQSALHFSSGSLDLLSHLP</sequence>
<reference evidence="4 5" key="1">
    <citation type="submission" date="2019-08" db="EMBL/GenBank/DDBJ databases">
        <title>Identification of Water Treatment Resistant and Multidrug Resistant Urinary Pathogenic Escherichia coli in Wastewater.</title>
        <authorList>
            <person name="Neumann N."/>
        </authorList>
    </citation>
    <scope>NUCLEOTIDE SEQUENCE [LARGE SCALE GENOMIC DNA]</scope>
    <source>
        <strain evidence="4 5">WU2356</strain>
    </source>
</reference>
<dbReference type="InterPro" id="IPR036188">
    <property type="entry name" value="FAD/NAD-bd_sf"/>
</dbReference>
<evidence type="ECO:0000313" key="5">
    <source>
        <dbReference type="Proteomes" id="UP000392867"/>
    </source>
</evidence>
<dbReference type="Gene3D" id="3.50.50.60">
    <property type="entry name" value="FAD/NAD(P)-binding domain"/>
    <property type="match status" value="1"/>
</dbReference>
<feature type="domain" description="FAD-dependent oxidoreductase 2 FAD-binding" evidence="3">
    <location>
        <begin position="4"/>
        <end position="51"/>
    </location>
</feature>
<evidence type="ECO:0000313" key="4">
    <source>
        <dbReference type="EMBL" id="MPU53461.1"/>
    </source>
</evidence>
<name>A0A5N8HNY5_ECOLX</name>
<dbReference type="EMBL" id="VOTT01001678">
    <property type="protein sequence ID" value="MPU53461.1"/>
    <property type="molecule type" value="Genomic_DNA"/>
</dbReference>
<organism evidence="4 5">
    <name type="scientific">Escherichia coli</name>
    <dbReference type="NCBI Taxonomy" id="562"/>
    <lineage>
        <taxon>Bacteria</taxon>
        <taxon>Pseudomonadati</taxon>
        <taxon>Pseudomonadota</taxon>
        <taxon>Gammaproteobacteria</taxon>
        <taxon>Enterobacterales</taxon>
        <taxon>Enterobacteriaceae</taxon>
        <taxon>Escherichia</taxon>
    </lineage>
</organism>
<protein>
    <submittedName>
        <fullName evidence="4">FAD-binding protein</fullName>
    </submittedName>
</protein>
<gene>
    <name evidence="4" type="ORF">FVB16_32355</name>
</gene>
<evidence type="ECO:0000256" key="1">
    <source>
        <dbReference type="ARBA" id="ARBA00022630"/>
    </source>
</evidence>
<proteinExistence type="predicted"/>
<dbReference type="AlphaFoldDB" id="A0A5N8HNY5"/>
<dbReference type="GO" id="GO:0016491">
    <property type="term" value="F:oxidoreductase activity"/>
    <property type="evidence" value="ECO:0007669"/>
    <property type="project" value="UniProtKB-KW"/>
</dbReference>
<comment type="caution">
    <text evidence="4">The sequence shown here is derived from an EMBL/GenBank/DDBJ whole genome shotgun (WGS) entry which is preliminary data.</text>
</comment>
<feature type="non-terminal residue" evidence="4">
    <location>
        <position position="52"/>
    </location>
</feature>